<keyword evidence="3" id="KW-0645">Protease</keyword>
<dbReference type="Ensembl" id="ENSAOCT00000034101.1">
    <property type="protein sequence ID" value="ENSAOCP00000069913.1"/>
    <property type="gene ID" value="ENSAOCG00000028645.1"/>
</dbReference>
<dbReference type="Gene3D" id="3.10.10.10">
    <property type="entry name" value="HIV Type 1 Reverse Transcriptase, subunit A, domain 1"/>
    <property type="match status" value="1"/>
</dbReference>
<evidence type="ECO:0000256" key="1">
    <source>
        <dbReference type="ARBA" id="ARBA00010879"/>
    </source>
</evidence>
<sequence length="1547" mass="172584">MPDGYQVVVQGPAEVPVFSELFYTQVVVNDQVTLKGMIDSGSMACTLSEEAECLLRDAGALVGEPQLAEKIVLVGCGGKQSHPKCVYDLTLTVYGVRCIVPVLVVSGQRDEIIIGSNVLKHLMSCMKENDDYWKLISAGYRHSLPDYERFLDMMSCTTRWRGPEVPDKIGTVKLPKAVTLLPQHEHLVWGRLPSNVPVSPGSTVIVEPCSSKSRPRDILVGRVITPMWGDRWVPMKITNLSSKPIILKRNAKIADVSPCIAVEDLPIQQSSCELDDKKLEHVNAPPADTVDFKQRLSNLGLSDLDIDSCHASYRSKRLLADLVEEFEDIFSRHSLDCGEAAGFVHRIRLTDDRPFRMPYRRVPPAHYQQLRQVLTDMEEKGIIRKSISDYASPLVMVWKKDGSLRICTDFRWLNARTLKDAHPLPHQADCLAALGGNAFFSTMDLTSGFYNIPMCEEDKKYTAFTTPAGLYEYNRMPQGLCNSPASFMRMMLNIFGDLNFTSLLCYLDDLLVFAPTEEEALSRLRVVFQKLRDNNLKLSPKKCHLLRKSVKFLGHVIDQSGVAVDPAKVEVISAMPKEAVMEEDGCTPSVKKLKSFLGMVFFYQSFIPGCSAIAKPLFALTAGQKRNGKAGRASKGAGMFRKLAATDWTPACETAFHRLKSELLSCAVLAHPDFSRPFILSVDASLDGLGAVLSQLPAGEDRARPIAFASKALSKSQQRYPAHRLEFMALKWCISEKFSHWLKGHDFTVWTDNNPLTHVLTKPKLDAYEQRWVAKLSSYNFDLKYIPGPKNVVADALSRVPFTSSISMRLIHKPYHDLVQEAEGAEADKVQDALRTGAQCLQVVQQSTHALDVMGSCSSPEVKATLSYHSNWESNVKHRAAHLAQHVQQLQPVGQDTLPAVSLHELEAEQLKDPVISCVLPFIARKRRPSRRERYAMCAGALILLKHWERLKFQDGVLYRESRDPVCKLKRLQLVLPASLRDKALEGVHDLAGHQGQTRTLHLARQRFFWPTIQRDVREYVRCCERCVLAKTPEPAARAPLESIKTTAPMELVCIDFWSAEDKNKKSVDILVATDHFTKMAYAFPCRNQTARQVARKLWDCVFCVYGFPARIHSDQGPSFESDLLSELLQLSGVAKSHTTAYHPMGNGGTERFNRTLGNMLRALPMRTKQEWPQQIQTLTFAYNATVHETTGYAPFYLMFGRVPRLPVDIMFKSVLHDPVVTDFSSYSQTLVSYLSEATRIAQQHATKEQKHQARQYNKKVRGISLNVGDRVLLANKGERGKKKLADKWEPTVYTVVERNPKNHIYKISDVSGQAKVVHRNLLLDVNFLPVCETLESQLSDNFSDDDNDCLSTYGETDRLSSLVMESSQARTSLWVFSDSDGIDGAAGATDFVSQLSDESDAHPDGVDGMDNRPASDSPDLPAETWTGAAAVAVGSPVDFVETQTVTAPVLASSPFDCKINAAPVPGCFSVDMQTAPVFDSDLPQTSGDQHVDPQRDLPTHVPRDAAVQGRVVTRAGRVVKSVNRLIESMVQRPVVWGRPIKAYSVI</sequence>
<dbReference type="InterPro" id="IPR041588">
    <property type="entry name" value="Integrase_H2C2"/>
</dbReference>
<dbReference type="Pfam" id="PF17919">
    <property type="entry name" value="RT_RNaseH_2"/>
    <property type="match status" value="1"/>
</dbReference>
<dbReference type="InterPro" id="IPR036397">
    <property type="entry name" value="RNaseH_sf"/>
</dbReference>
<dbReference type="FunFam" id="3.10.10.10:FF:000007">
    <property type="entry name" value="Retrovirus-related Pol polyprotein from transposon 17.6-like Protein"/>
    <property type="match status" value="1"/>
</dbReference>
<dbReference type="InterPro" id="IPR012337">
    <property type="entry name" value="RNaseH-like_sf"/>
</dbReference>
<dbReference type="PROSITE" id="PS50878">
    <property type="entry name" value="RT_POL"/>
    <property type="match status" value="1"/>
</dbReference>
<dbReference type="Proteomes" id="UP001501940">
    <property type="component" value="Chromosome 14"/>
</dbReference>
<dbReference type="InterPro" id="IPR041577">
    <property type="entry name" value="RT_RNaseH_2"/>
</dbReference>
<evidence type="ECO:0000256" key="2">
    <source>
        <dbReference type="ARBA" id="ARBA00012180"/>
    </source>
</evidence>
<dbReference type="GO" id="GO:0004523">
    <property type="term" value="F:RNA-DNA hybrid ribonuclease activity"/>
    <property type="evidence" value="ECO:0007669"/>
    <property type="project" value="UniProtKB-EC"/>
</dbReference>
<organism evidence="14 15">
    <name type="scientific">Amphiprion ocellaris</name>
    <name type="common">Clown anemonefish</name>
    <dbReference type="NCBI Taxonomy" id="80972"/>
    <lineage>
        <taxon>Eukaryota</taxon>
        <taxon>Metazoa</taxon>
        <taxon>Chordata</taxon>
        <taxon>Craniata</taxon>
        <taxon>Vertebrata</taxon>
        <taxon>Euteleostomi</taxon>
        <taxon>Actinopterygii</taxon>
        <taxon>Neopterygii</taxon>
        <taxon>Teleostei</taxon>
        <taxon>Neoteleostei</taxon>
        <taxon>Acanthomorphata</taxon>
        <taxon>Ovalentaria</taxon>
        <taxon>Pomacentridae</taxon>
        <taxon>Amphiprion</taxon>
    </lineage>
</organism>
<dbReference type="GO" id="GO:0008233">
    <property type="term" value="F:peptidase activity"/>
    <property type="evidence" value="ECO:0007669"/>
    <property type="project" value="UniProtKB-KW"/>
</dbReference>
<evidence type="ECO:0000256" key="4">
    <source>
        <dbReference type="ARBA" id="ARBA00022679"/>
    </source>
</evidence>
<dbReference type="PANTHER" id="PTHR37984">
    <property type="entry name" value="PROTEIN CBG26694"/>
    <property type="match status" value="1"/>
</dbReference>
<comment type="similarity">
    <text evidence="1">Belongs to the beta type-B retroviral polymerase family. HERV class-II K(HML-2) pol subfamily.</text>
</comment>
<dbReference type="SUPFAM" id="SSF53098">
    <property type="entry name" value="Ribonuclease H-like"/>
    <property type="match status" value="1"/>
</dbReference>
<dbReference type="GO" id="GO:0003964">
    <property type="term" value="F:RNA-directed DNA polymerase activity"/>
    <property type="evidence" value="ECO:0007669"/>
    <property type="project" value="UniProtKB-KW"/>
</dbReference>
<keyword evidence="9" id="KW-0695">RNA-directed DNA polymerase</keyword>
<evidence type="ECO:0000256" key="3">
    <source>
        <dbReference type="ARBA" id="ARBA00022670"/>
    </source>
</evidence>
<evidence type="ECO:0000256" key="8">
    <source>
        <dbReference type="ARBA" id="ARBA00022801"/>
    </source>
</evidence>
<dbReference type="GeneTree" id="ENSGT01100000263500"/>
<evidence type="ECO:0000256" key="10">
    <source>
        <dbReference type="ARBA" id="ARBA00039658"/>
    </source>
</evidence>
<keyword evidence="5" id="KW-0548">Nucleotidyltransferase</keyword>
<evidence type="ECO:0000259" key="13">
    <source>
        <dbReference type="PROSITE" id="PS50994"/>
    </source>
</evidence>
<keyword evidence="7" id="KW-0255">Endonuclease</keyword>
<dbReference type="FunFam" id="3.10.20.370:FF:000001">
    <property type="entry name" value="Retrovirus-related Pol polyprotein from transposon 17.6-like protein"/>
    <property type="match status" value="1"/>
</dbReference>
<evidence type="ECO:0000256" key="11">
    <source>
        <dbReference type="SAM" id="MobiDB-lite"/>
    </source>
</evidence>
<dbReference type="FunFam" id="3.30.420.10:FF:000032">
    <property type="entry name" value="Retrovirus-related Pol polyprotein from transposon 297-like Protein"/>
    <property type="match status" value="1"/>
</dbReference>
<dbReference type="Gene3D" id="1.10.340.70">
    <property type="match status" value="1"/>
</dbReference>
<evidence type="ECO:0000256" key="9">
    <source>
        <dbReference type="ARBA" id="ARBA00022918"/>
    </source>
</evidence>
<dbReference type="SUPFAM" id="SSF56672">
    <property type="entry name" value="DNA/RNA polymerases"/>
    <property type="match status" value="1"/>
</dbReference>
<dbReference type="PROSITE" id="PS50994">
    <property type="entry name" value="INTEGRASE"/>
    <property type="match status" value="1"/>
</dbReference>
<accession>A0AAQ5ZV05</accession>
<reference evidence="14" key="2">
    <citation type="submission" date="2025-05" db="UniProtKB">
        <authorList>
            <consortium name="Ensembl"/>
        </authorList>
    </citation>
    <scope>IDENTIFICATION</scope>
</reference>
<keyword evidence="15" id="KW-1185">Reference proteome</keyword>
<dbReference type="Gene3D" id="3.30.420.10">
    <property type="entry name" value="Ribonuclease H-like superfamily/Ribonuclease H"/>
    <property type="match status" value="1"/>
</dbReference>
<keyword evidence="8" id="KW-0378">Hydrolase</keyword>
<dbReference type="Pfam" id="PF00078">
    <property type="entry name" value="RVT_1"/>
    <property type="match status" value="1"/>
</dbReference>
<dbReference type="GO" id="GO:0015074">
    <property type="term" value="P:DNA integration"/>
    <property type="evidence" value="ECO:0007669"/>
    <property type="project" value="InterPro"/>
</dbReference>
<evidence type="ECO:0000256" key="7">
    <source>
        <dbReference type="ARBA" id="ARBA00022759"/>
    </source>
</evidence>
<dbReference type="InterPro" id="IPR050951">
    <property type="entry name" value="Retrovirus_Pol_polyprotein"/>
</dbReference>
<dbReference type="PANTHER" id="PTHR37984:SF15">
    <property type="entry name" value="INTEGRASE CATALYTIC DOMAIN-CONTAINING PROTEIN"/>
    <property type="match status" value="1"/>
</dbReference>
<reference evidence="14 15" key="1">
    <citation type="submission" date="2022-01" db="EMBL/GenBank/DDBJ databases">
        <title>A chromosome-scale genome assembly of the false clownfish, Amphiprion ocellaris.</title>
        <authorList>
            <person name="Ryu T."/>
        </authorList>
    </citation>
    <scope>NUCLEOTIDE SEQUENCE [LARGE SCALE GENOMIC DNA]</scope>
</reference>
<evidence type="ECO:0000313" key="14">
    <source>
        <dbReference type="Ensembl" id="ENSAOCP00000069913.1"/>
    </source>
</evidence>
<name>A0AAQ5ZV05_AMPOC</name>
<evidence type="ECO:0000259" key="12">
    <source>
        <dbReference type="PROSITE" id="PS50878"/>
    </source>
</evidence>
<dbReference type="InterPro" id="IPR000477">
    <property type="entry name" value="RT_dom"/>
</dbReference>
<proteinExistence type="inferred from homology"/>
<dbReference type="FunFam" id="1.10.340.70:FF:000001">
    <property type="entry name" value="Retrovirus-related Pol polyprotein from transposon gypsy-like Protein"/>
    <property type="match status" value="1"/>
</dbReference>
<dbReference type="Pfam" id="PF00665">
    <property type="entry name" value="rve"/>
    <property type="match status" value="1"/>
</dbReference>
<evidence type="ECO:0000256" key="6">
    <source>
        <dbReference type="ARBA" id="ARBA00022722"/>
    </source>
</evidence>
<evidence type="ECO:0000256" key="5">
    <source>
        <dbReference type="ARBA" id="ARBA00022695"/>
    </source>
</evidence>
<feature type="domain" description="Integrase catalytic" evidence="13">
    <location>
        <begin position="1045"/>
        <end position="1203"/>
    </location>
</feature>
<dbReference type="InterPro" id="IPR043128">
    <property type="entry name" value="Rev_trsase/Diguanyl_cyclase"/>
</dbReference>
<evidence type="ECO:0000313" key="15">
    <source>
        <dbReference type="Proteomes" id="UP001501940"/>
    </source>
</evidence>
<dbReference type="EC" id="3.1.26.4" evidence="2"/>
<dbReference type="Gene3D" id="3.10.20.370">
    <property type="match status" value="1"/>
</dbReference>
<dbReference type="CDD" id="cd01647">
    <property type="entry name" value="RT_LTR"/>
    <property type="match status" value="1"/>
</dbReference>
<dbReference type="Ensembl" id="ENSAOCT00000044730.1">
    <property type="protein sequence ID" value="ENSAOCP00000056912.1"/>
    <property type="gene ID" value="ENSAOCG00000028645.1"/>
</dbReference>
<dbReference type="CDD" id="cd09274">
    <property type="entry name" value="RNase_HI_RT_Ty3"/>
    <property type="match status" value="1"/>
</dbReference>
<feature type="domain" description="Reverse transcriptase" evidence="12">
    <location>
        <begin position="378"/>
        <end position="557"/>
    </location>
</feature>
<dbReference type="GO" id="GO:0003676">
    <property type="term" value="F:nucleic acid binding"/>
    <property type="evidence" value="ECO:0007669"/>
    <property type="project" value="InterPro"/>
</dbReference>
<dbReference type="InterPro" id="IPR001584">
    <property type="entry name" value="Integrase_cat-core"/>
</dbReference>
<feature type="region of interest" description="Disordered" evidence="11">
    <location>
        <begin position="1396"/>
        <end position="1423"/>
    </location>
</feature>
<keyword evidence="4" id="KW-0808">Transferase</keyword>
<dbReference type="Pfam" id="PF17921">
    <property type="entry name" value="Integrase_H2C2"/>
    <property type="match status" value="1"/>
</dbReference>
<keyword evidence="6" id="KW-0540">Nuclease</keyword>
<dbReference type="GO" id="GO:0006508">
    <property type="term" value="P:proteolysis"/>
    <property type="evidence" value="ECO:0007669"/>
    <property type="project" value="UniProtKB-KW"/>
</dbReference>
<protein>
    <recommendedName>
        <fullName evidence="10">Gypsy retrotransposon integrase-like protein 1</fullName>
        <ecNumber evidence="2">3.1.26.4</ecNumber>
    </recommendedName>
</protein>
<dbReference type="InterPro" id="IPR043502">
    <property type="entry name" value="DNA/RNA_pol_sf"/>
</dbReference>
<dbReference type="Gene3D" id="3.30.70.270">
    <property type="match status" value="2"/>
</dbReference>